<dbReference type="GO" id="GO:0003723">
    <property type="term" value="F:RNA binding"/>
    <property type="evidence" value="ECO:0007669"/>
    <property type="project" value="UniProtKB-KW"/>
</dbReference>
<proteinExistence type="predicted"/>
<dbReference type="Proteomes" id="UP000094527">
    <property type="component" value="Unassembled WGS sequence"/>
</dbReference>
<evidence type="ECO:0000256" key="5">
    <source>
        <dbReference type="ARBA" id="ARBA00022884"/>
    </source>
</evidence>
<comment type="caution">
    <text evidence="11">The sequence shown here is derived from an EMBL/GenBank/DDBJ whole genome shotgun (WGS) entry which is preliminary data.</text>
</comment>
<dbReference type="InterPro" id="IPR008431">
    <property type="entry name" value="CNPase"/>
</dbReference>
<dbReference type="EMBL" id="LJIJ01000048">
    <property type="protein sequence ID" value="ODN04278.1"/>
    <property type="molecule type" value="Genomic_DNA"/>
</dbReference>
<organism evidence="11 12">
    <name type="scientific">Orchesella cincta</name>
    <name type="common">Springtail</name>
    <name type="synonym">Podura cincta</name>
    <dbReference type="NCBI Taxonomy" id="48709"/>
    <lineage>
        <taxon>Eukaryota</taxon>
        <taxon>Metazoa</taxon>
        <taxon>Ecdysozoa</taxon>
        <taxon>Arthropoda</taxon>
        <taxon>Hexapoda</taxon>
        <taxon>Collembola</taxon>
        <taxon>Entomobryomorpha</taxon>
        <taxon>Entomobryoidea</taxon>
        <taxon>Orchesellidae</taxon>
        <taxon>Orchesellinae</taxon>
        <taxon>Orchesella</taxon>
    </lineage>
</organism>
<feature type="domain" description="Cyclic nucleotide phosphodiesterase catalytic" evidence="10">
    <location>
        <begin position="386"/>
        <end position="424"/>
    </location>
</feature>
<dbReference type="GO" id="GO:0005737">
    <property type="term" value="C:cytoplasm"/>
    <property type="evidence" value="ECO:0007669"/>
    <property type="project" value="TreeGrafter"/>
</dbReference>
<comment type="subcellular location">
    <subcellularLocation>
        <location evidence="1">Membrane</location>
        <topology evidence="1">Lipid-anchor</topology>
    </subcellularLocation>
</comment>
<dbReference type="Pfam" id="PF05881">
    <property type="entry name" value="CNPase"/>
    <property type="match status" value="2"/>
</dbReference>
<keyword evidence="5" id="KW-0694">RNA-binding</keyword>
<dbReference type="InterPro" id="IPR009097">
    <property type="entry name" value="Cyclic_Pdiesterase"/>
</dbReference>
<dbReference type="GO" id="GO:0004113">
    <property type="term" value="F:2',3'-cyclic-nucleotide 3'-phosphodiesterase activity"/>
    <property type="evidence" value="ECO:0007669"/>
    <property type="project" value="InterPro"/>
</dbReference>
<sequence length="471" mass="53141">MGNAYSDKKVCKCLEEPDLLQPKAQLVPAQGRDGRVNKTYALRSNSTVKASDFIKSGSGDVSHSKDSSVSQKGLGGRVRSHSQCIEIEANVDILRVKCGSSNGADAIICQTGRKASSAAATRQRVFSESSNETSTSVGSTRYSTREDQYFKELLSDLDRLSLENHSMTMESNEISDLKKKEKPGSEEDEDCIPKHVLYYGWFFSPETSSIINAVVMHFFLQCFNQVSQFQRFILSCCKDADIRDPFEYYKRPGKRVKPDDEIKYHITVKFMGRSPDSEYQPLVQPFLQKTFRVHLVGIVFTPKTLGVRVRLTRAQKLMFDEKDEYRTGKKLSLSKEDNNAIQSQILYELGSYKQSKRKGNPHCKLKYHDRNLSDKMVFKPLNIPSSSDPPVSTSRAHITIGCAPNVKPKQTGDDLVDIVDLEQRPVAASTNFQQDFKIEHGILRQFGRHGNAFVVYPDLEMIVPGEFNAFI</sequence>
<keyword evidence="3" id="KW-0597">Phosphoprotein</keyword>
<keyword evidence="6" id="KW-0472">Membrane</keyword>
<evidence type="ECO:0000256" key="7">
    <source>
        <dbReference type="ARBA" id="ARBA00023288"/>
    </source>
</evidence>
<dbReference type="AlphaFoldDB" id="A0A1D2NG90"/>
<protein>
    <submittedName>
        <fullName evidence="11">2',3'-cyclic-nucleotide 3'-phosphodiesterase</fullName>
    </submittedName>
</protein>
<reference evidence="11 12" key="1">
    <citation type="journal article" date="2016" name="Genome Biol. Evol.">
        <title>Gene Family Evolution Reflects Adaptation to Soil Environmental Stressors in the Genome of the Collembolan Orchesella cincta.</title>
        <authorList>
            <person name="Faddeeva-Vakhrusheva A."/>
            <person name="Derks M.F."/>
            <person name="Anvar S.Y."/>
            <person name="Agamennone V."/>
            <person name="Suring W."/>
            <person name="Smit S."/>
            <person name="van Straalen N.M."/>
            <person name="Roelofs D."/>
        </authorList>
    </citation>
    <scope>NUCLEOTIDE SEQUENCE [LARGE SCALE GENOMIC DNA]</scope>
    <source>
        <tissue evidence="11">Mixed pool</tissue>
    </source>
</reference>
<keyword evidence="12" id="KW-1185">Reference proteome</keyword>
<dbReference type="PANTHER" id="PTHR10156:SF0">
    <property type="entry name" value="2',3'-CYCLIC-NUCLEOTIDE 3'-PHOSPHODIESTERASE"/>
    <property type="match status" value="1"/>
</dbReference>
<keyword evidence="2" id="KW-0488">Methylation</keyword>
<evidence type="ECO:0000313" key="12">
    <source>
        <dbReference type="Proteomes" id="UP000094527"/>
    </source>
</evidence>
<dbReference type="GO" id="GO:0009214">
    <property type="term" value="P:cyclic nucleotide catabolic process"/>
    <property type="evidence" value="ECO:0007669"/>
    <property type="project" value="InterPro"/>
</dbReference>
<dbReference type="OrthoDB" id="3231855at2759"/>
<dbReference type="STRING" id="48709.A0A1D2NG90"/>
<dbReference type="InterPro" id="IPR047325">
    <property type="entry name" value="CNPase_cat"/>
</dbReference>
<evidence type="ECO:0000256" key="2">
    <source>
        <dbReference type="ARBA" id="ARBA00022481"/>
    </source>
</evidence>
<feature type="region of interest" description="Disordered" evidence="9">
    <location>
        <begin position="54"/>
        <end position="75"/>
    </location>
</feature>
<accession>A0A1D2NG90</accession>
<keyword evidence="4" id="KW-0378">Hydrolase</keyword>
<gene>
    <name evidence="11" type="ORF">Ocin01_02383</name>
</gene>
<dbReference type="GO" id="GO:0016020">
    <property type="term" value="C:membrane"/>
    <property type="evidence" value="ECO:0007669"/>
    <property type="project" value="UniProtKB-SubCell"/>
</dbReference>
<name>A0A1D2NG90_ORCCI</name>
<evidence type="ECO:0000256" key="3">
    <source>
        <dbReference type="ARBA" id="ARBA00022553"/>
    </source>
</evidence>
<evidence type="ECO:0000256" key="6">
    <source>
        <dbReference type="ARBA" id="ARBA00023136"/>
    </source>
</evidence>
<evidence type="ECO:0000313" key="11">
    <source>
        <dbReference type="EMBL" id="ODN04278.1"/>
    </source>
</evidence>
<evidence type="ECO:0000256" key="1">
    <source>
        <dbReference type="ARBA" id="ARBA00004635"/>
    </source>
</evidence>
<evidence type="ECO:0000259" key="10">
    <source>
        <dbReference type="Pfam" id="PF05881"/>
    </source>
</evidence>
<dbReference type="PANTHER" id="PTHR10156">
    <property type="entry name" value="2',3'-CYCLIC-NUCLEOTIDE 3'-PHOSPHODIESTERASE"/>
    <property type="match status" value="1"/>
</dbReference>
<dbReference type="Gene3D" id="3.90.1740.10">
    <property type="entry name" value="2',3'-cyclic nucleotide 3'-phosphodiesterase superfamily"/>
    <property type="match status" value="1"/>
</dbReference>
<evidence type="ECO:0000256" key="9">
    <source>
        <dbReference type="SAM" id="MobiDB-lite"/>
    </source>
</evidence>
<dbReference type="SUPFAM" id="SSF55144">
    <property type="entry name" value="LigT-like"/>
    <property type="match status" value="1"/>
</dbReference>
<evidence type="ECO:0000256" key="8">
    <source>
        <dbReference type="ARBA" id="ARBA00023289"/>
    </source>
</evidence>
<feature type="domain" description="Cyclic nucleotide phosphodiesterase catalytic" evidence="10">
    <location>
        <begin position="197"/>
        <end position="319"/>
    </location>
</feature>
<evidence type="ECO:0000256" key="4">
    <source>
        <dbReference type="ARBA" id="ARBA00022801"/>
    </source>
</evidence>
<keyword evidence="7" id="KW-0449">Lipoprotein</keyword>
<keyword evidence="8" id="KW-0636">Prenylation</keyword>